<gene>
    <name evidence="2" type="ORF">Unknown280_1130</name>
</gene>
<dbReference type="EMBL" id="MN577574">
    <property type="protein sequence ID" value="QGT51421.1"/>
    <property type="molecule type" value="Genomic_DNA"/>
</dbReference>
<sequence>MPVALQKKLDALPQEYLAELENFLDYLQFKSSQGKNEEKRFPDRRPTGILKGKIWMAEDFDETPECFKDYV</sequence>
<feature type="domain" description="DUF2281" evidence="1">
    <location>
        <begin position="5"/>
        <end position="70"/>
    </location>
</feature>
<dbReference type="AlphaFoldDB" id="A0A650EQ04"/>
<dbReference type="InterPro" id="IPR018739">
    <property type="entry name" value="DUF2281"/>
</dbReference>
<accession>A0A650EQ04</accession>
<dbReference type="Pfam" id="PF10047">
    <property type="entry name" value="DUF2281"/>
    <property type="match status" value="1"/>
</dbReference>
<evidence type="ECO:0000259" key="1">
    <source>
        <dbReference type="Pfam" id="PF10047"/>
    </source>
</evidence>
<organism evidence="2">
    <name type="scientific">uncultured Spirochaetaceae bacterium</name>
    <dbReference type="NCBI Taxonomy" id="201186"/>
    <lineage>
        <taxon>Bacteria</taxon>
        <taxon>Pseudomonadati</taxon>
        <taxon>Spirochaetota</taxon>
        <taxon>Spirochaetia</taxon>
        <taxon>Spirochaetales</taxon>
        <taxon>Spirochaetaceae</taxon>
        <taxon>environmental samples</taxon>
    </lineage>
</organism>
<name>A0A650EQ04_9SPIO</name>
<reference evidence="2" key="1">
    <citation type="journal article" date="2020" name="J. ISSAAS">
        <title>Lactobacilli and other gastrointestinal microbiota of Peromyscus leucopus, reservoir host for agents of Lyme disease and other zoonoses in North America.</title>
        <authorList>
            <person name="Milovic A."/>
            <person name="Bassam K."/>
            <person name="Shao H."/>
            <person name="Chatzistamou I."/>
            <person name="Tufts D.M."/>
            <person name="Diuk-Wasser M."/>
            <person name="Barbour A.G."/>
        </authorList>
    </citation>
    <scope>NUCLEOTIDE SEQUENCE</scope>
    <source>
        <strain evidence="2">LL50</strain>
    </source>
</reference>
<proteinExistence type="predicted"/>
<protein>
    <recommendedName>
        <fullName evidence="1">DUF2281 domain-containing protein</fullName>
    </recommendedName>
</protein>
<evidence type="ECO:0000313" key="2">
    <source>
        <dbReference type="EMBL" id="QGT51421.1"/>
    </source>
</evidence>